<dbReference type="Proteomes" id="UP000789570">
    <property type="component" value="Unassembled WGS sequence"/>
</dbReference>
<dbReference type="EMBL" id="CAJVPQ010002827">
    <property type="protein sequence ID" value="CAG8609697.1"/>
    <property type="molecule type" value="Genomic_DNA"/>
</dbReference>
<evidence type="ECO:0000256" key="1">
    <source>
        <dbReference type="SAM" id="MobiDB-lite"/>
    </source>
</evidence>
<dbReference type="AlphaFoldDB" id="A0A9N9CNQ2"/>
<feature type="region of interest" description="Disordered" evidence="1">
    <location>
        <begin position="549"/>
        <end position="574"/>
    </location>
</feature>
<gene>
    <name evidence="2" type="ORF">FCALED_LOCUS9008</name>
</gene>
<comment type="caution">
    <text evidence="2">The sequence shown here is derived from an EMBL/GenBank/DDBJ whole genome shotgun (WGS) entry which is preliminary data.</text>
</comment>
<protein>
    <submittedName>
        <fullName evidence="2">13497_t:CDS:1</fullName>
    </submittedName>
</protein>
<evidence type="ECO:0000313" key="3">
    <source>
        <dbReference type="Proteomes" id="UP000789570"/>
    </source>
</evidence>
<organism evidence="2 3">
    <name type="scientific">Funneliformis caledonium</name>
    <dbReference type="NCBI Taxonomy" id="1117310"/>
    <lineage>
        <taxon>Eukaryota</taxon>
        <taxon>Fungi</taxon>
        <taxon>Fungi incertae sedis</taxon>
        <taxon>Mucoromycota</taxon>
        <taxon>Glomeromycotina</taxon>
        <taxon>Glomeromycetes</taxon>
        <taxon>Glomerales</taxon>
        <taxon>Glomeraceae</taxon>
        <taxon>Funneliformis</taxon>
    </lineage>
</organism>
<reference evidence="2" key="1">
    <citation type="submission" date="2021-06" db="EMBL/GenBank/DDBJ databases">
        <authorList>
            <person name="Kallberg Y."/>
            <person name="Tangrot J."/>
            <person name="Rosling A."/>
        </authorList>
    </citation>
    <scope>NUCLEOTIDE SEQUENCE</scope>
    <source>
        <strain evidence="2">UK204</strain>
    </source>
</reference>
<dbReference type="OrthoDB" id="2403385at2759"/>
<evidence type="ECO:0000313" key="2">
    <source>
        <dbReference type="EMBL" id="CAG8609697.1"/>
    </source>
</evidence>
<accession>A0A9N9CNQ2</accession>
<name>A0A9N9CNQ2_9GLOM</name>
<proteinExistence type="predicted"/>
<keyword evidence="3" id="KW-1185">Reference proteome</keyword>
<sequence length="574" mass="65547">MSSSNIPILLKNRKSKVSESTSAYHKFFKTTEASEWNFSKFISFLIDTDDDEAKPIFAEKIWQASISKLSRDNSVPQAIRKFTAETLTHHFAENDCTAIQNALKSLEEISSSKLIFQPKISLARHVSETSGILCSTAISGKRDRVFASYMMSEEPCPKVQKVDHDIQKDDLFSGPSKEHENDTEKVAVIFTNTTPTTTTALNGEEIDFSIADALPPQNTSDSNSSTLGGSDALDLFSPIMTDVVQKEDSYFQELSLVERLYTSQEWMKMELDWEKMEEKIASSLPLFEENMQSLLKKYSESIKDASTGYYVDLNKVETTISQSPFADQHSYLFVRDWPLRWAQQLYTAFLTCFQTPINPLNDADASEYAYRSRLINHFWEDVFFDVNCVIRMKTGEVENVDRRNQLGLARNPDDRRSNVGSWYHDAILIMKVGDKDVQVAFGEVVGNAFKHDDTKLYEDREKILKAMQLALFNLRKLLPEKDPGLEDLETFGLLVYIDGIYLVDQFSGFTIPDTPLHLGNLPDMIHVMIMFKHRVMKLRQHVESLYKSKKSFKRGGTRHTNDSTVYASPQKKSK</sequence>